<feature type="transmembrane region" description="Helical" evidence="1">
    <location>
        <begin position="9"/>
        <end position="27"/>
    </location>
</feature>
<protein>
    <submittedName>
        <fullName evidence="2">Uncharacterized protein</fullName>
    </submittedName>
</protein>
<organism evidence="2 3">
    <name type="scientific">Candidatus Thermofonsia Clade 3 bacterium</name>
    <dbReference type="NCBI Taxonomy" id="2364212"/>
    <lineage>
        <taxon>Bacteria</taxon>
        <taxon>Bacillati</taxon>
        <taxon>Chloroflexota</taxon>
        <taxon>Candidatus Thermofontia</taxon>
        <taxon>Candidatus Thermofonsia Clade 3</taxon>
    </lineage>
</organism>
<dbReference type="AlphaFoldDB" id="A0A2M8QER3"/>
<accession>A0A2M8QER3</accession>
<keyword evidence="1" id="KW-0812">Transmembrane</keyword>
<reference evidence="2 3" key="1">
    <citation type="submission" date="2017-11" db="EMBL/GenBank/DDBJ databases">
        <title>Evolution of Phototrophy in the Chloroflexi Phylum Driven by Horizontal Gene Transfer.</title>
        <authorList>
            <person name="Ward L.M."/>
            <person name="Hemp J."/>
            <person name="Shih P.M."/>
            <person name="Mcglynn S.E."/>
            <person name="Fischer W."/>
        </authorList>
    </citation>
    <scope>NUCLEOTIDE SEQUENCE [LARGE SCALE GENOMIC DNA]</scope>
    <source>
        <strain evidence="2">JP3_7</strain>
    </source>
</reference>
<sequence length="109" mass="11381">MRLSADDQVAYMGFICATGSVLSAWLAHAQLGDAAQPEPASDMMSSLAPALMFSMLAQSMFWGTGGWTMPGMLSEPTPQTPLLGNGDLLEAGAMSDWDDAGGLDFGGEF</sequence>
<evidence type="ECO:0000256" key="1">
    <source>
        <dbReference type="SAM" id="Phobius"/>
    </source>
</evidence>
<evidence type="ECO:0000313" key="2">
    <source>
        <dbReference type="EMBL" id="PJF48291.1"/>
    </source>
</evidence>
<dbReference type="EMBL" id="PGTN01000018">
    <property type="protein sequence ID" value="PJF48291.1"/>
    <property type="molecule type" value="Genomic_DNA"/>
</dbReference>
<dbReference type="Proteomes" id="UP000230790">
    <property type="component" value="Unassembled WGS sequence"/>
</dbReference>
<keyword evidence="1" id="KW-0472">Membrane</keyword>
<feature type="transmembrane region" description="Helical" evidence="1">
    <location>
        <begin position="47"/>
        <end position="67"/>
    </location>
</feature>
<gene>
    <name evidence="2" type="ORF">CUN48_04140</name>
</gene>
<keyword evidence="1" id="KW-1133">Transmembrane helix</keyword>
<comment type="caution">
    <text evidence="2">The sequence shown here is derived from an EMBL/GenBank/DDBJ whole genome shotgun (WGS) entry which is preliminary data.</text>
</comment>
<name>A0A2M8QER3_9CHLR</name>
<proteinExistence type="predicted"/>
<evidence type="ECO:0000313" key="3">
    <source>
        <dbReference type="Proteomes" id="UP000230790"/>
    </source>
</evidence>